<dbReference type="PROSITE" id="PS50222">
    <property type="entry name" value="EF_HAND_2"/>
    <property type="match status" value="1"/>
</dbReference>
<dbReference type="SUPFAM" id="SSF50182">
    <property type="entry name" value="Sm-like ribonucleoproteins"/>
    <property type="match status" value="1"/>
</dbReference>
<evidence type="ECO:0000313" key="10">
    <source>
        <dbReference type="Proteomes" id="UP000076078"/>
    </source>
</evidence>
<feature type="transmembrane region" description="Helical" evidence="7">
    <location>
        <begin position="280"/>
        <end position="302"/>
    </location>
</feature>
<reference evidence="9 10" key="1">
    <citation type="submission" date="2015-12" db="EMBL/GenBank/DDBJ databases">
        <title>Dictyostelia acquired genes for synthesis and detection of signals that induce cell-type specialization by lateral gene transfer from prokaryotes.</title>
        <authorList>
            <person name="Gloeckner G."/>
            <person name="Schaap P."/>
        </authorList>
    </citation>
    <scope>NUCLEOTIDE SEQUENCE [LARGE SCALE GENOMIC DNA]</scope>
    <source>
        <strain evidence="9 10">TK</strain>
    </source>
</reference>
<dbReference type="Gene3D" id="1.10.287.1260">
    <property type="match status" value="1"/>
</dbReference>
<feature type="transmembrane region" description="Helical" evidence="7">
    <location>
        <begin position="355"/>
        <end position="378"/>
    </location>
</feature>
<proteinExistence type="inferred from homology"/>
<keyword evidence="10" id="KW-1185">Reference proteome</keyword>
<dbReference type="InterPro" id="IPR006685">
    <property type="entry name" value="MscS_channel_2nd"/>
</dbReference>
<dbReference type="FunCoup" id="A0A151Z6A9">
    <property type="interactions" value="13"/>
</dbReference>
<dbReference type="Gene3D" id="2.30.30.60">
    <property type="match status" value="1"/>
</dbReference>
<dbReference type="OrthoDB" id="544685at2759"/>
<evidence type="ECO:0000256" key="5">
    <source>
        <dbReference type="ARBA" id="ARBA00023136"/>
    </source>
</evidence>
<dbReference type="PANTHER" id="PTHR31618:SF1">
    <property type="entry name" value="EF-HAND DOMAIN-CONTAINING PROTEIN"/>
    <property type="match status" value="1"/>
</dbReference>
<feature type="region of interest" description="Disordered" evidence="6">
    <location>
        <begin position="62"/>
        <end position="167"/>
    </location>
</feature>
<evidence type="ECO:0000256" key="4">
    <source>
        <dbReference type="ARBA" id="ARBA00022989"/>
    </source>
</evidence>
<feature type="compositionally biased region" description="Low complexity" evidence="6">
    <location>
        <begin position="90"/>
        <end position="110"/>
    </location>
</feature>
<dbReference type="GO" id="GO:0005509">
    <property type="term" value="F:calcium ion binding"/>
    <property type="evidence" value="ECO:0007669"/>
    <property type="project" value="InterPro"/>
</dbReference>
<feature type="compositionally biased region" description="Low complexity" evidence="6">
    <location>
        <begin position="12"/>
        <end position="44"/>
    </location>
</feature>
<feature type="transmembrane region" description="Helical" evidence="7">
    <location>
        <begin position="314"/>
        <end position="335"/>
    </location>
</feature>
<keyword evidence="5 7" id="KW-0472">Membrane</keyword>
<dbReference type="GO" id="GO:0005886">
    <property type="term" value="C:plasma membrane"/>
    <property type="evidence" value="ECO:0007669"/>
    <property type="project" value="TreeGrafter"/>
</dbReference>
<evidence type="ECO:0000256" key="2">
    <source>
        <dbReference type="ARBA" id="ARBA00008017"/>
    </source>
</evidence>
<feature type="region of interest" description="Disordered" evidence="6">
    <location>
        <begin position="1"/>
        <end position="44"/>
    </location>
</feature>
<dbReference type="PANTHER" id="PTHR31618">
    <property type="entry name" value="MECHANOSENSITIVE ION CHANNEL PROTEIN 5"/>
    <property type="match status" value="1"/>
</dbReference>
<feature type="region of interest" description="Disordered" evidence="6">
    <location>
        <begin position="758"/>
        <end position="781"/>
    </location>
</feature>
<gene>
    <name evidence="9" type="ORF">DLAC_10137</name>
</gene>
<dbReference type="EMBL" id="LODT01000041">
    <property type="protein sequence ID" value="KYQ89467.1"/>
    <property type="molecule type" value="Genomic_DNA"/>
</dbReference>
<keyword evidence="4 7" id="KW-1133">Transmembrane helix</keyword>
<evidence type="ECO:0000256" key="3">
    <source>
        <dbReference type="ARBA" id="ARBA00022692"/>
    </source>
</evidence>
<comment type="subcellular location">
    <subcellularLocation>
        <location evidence="1">Endomembrane system</location>
        <topology evidence="1">Multi-pass membrane protein</topology>
    </subcellularLocation>
</comment>
<feature type="region of interest" description="Disordered" evidence="6">
    <location>
        <begin position="201"/>
        <end position="226"/>
    </location>
</feature>
<protein>
    <submittedName>
        <fullName evidence="9">Putative transmembrane protein</fullName>
    </submittedName>
</protein>
<dbReference type="AlphaFoldDB" id="A0A151Z6A9"/>
<feature type="compositionally biased region" description="Low complexity" evidence="6">
    <location>
        <begin position="139"/>
        <end position="161"/>
    </location>
</feature>
<feature type="transmembrane region" description="Helical" evidence="7">
    <location>
        <begin position="537"/>
        <end position="559"/>
    </location>
</feature>
<name>A0A151Z6A9_TIELA</name>
<dbReference type="InterPro" id="IPR002048">
    <property type="entry name" value="EF_hand_dom"/>
</dbReference>
<accession>A0A151Z6A9</accession>
<dbReference type="Pfam" id="PF25886">
    <property type="entry name" value="Msy1"/>
    <property type="match status" value="1"/>
</dbReference>
<dbReference type="InterPro" id="IPR058650">
    <property type="entry name" value="Msy1/2-like"/>
</dbReference>
<organism evidence="9 10">
    <name type="scientific">Tieghemostelium lacteum</name>
    <name type="common">Slime mold</name>
    <name type="synonym">Dictyostelium lacteum</name>
    <dbReference type="NCBI Taxonomy" id="361077"/>
    <lineage>
        <taxon>Eukaryota</taxon>
        <taxon>Amoebozoa</taxon>
        <taxon>Evosea</taxon>
        <taxon>Eumycetozoa</taxon>
        <taxon>Dictyostelia</taxon>
        <taxon>Dictyosteliales</taxon>
        <taxon>Raperosteliaceae</taxon>
        <taxon>Tieghemostelium</taxon>
    </lineage>
</organism>
<feature type="compositionally biased region" description="Acidic residues" evidence="6">
    <location>
        <begin position="1"/>
        <end position="11"/>
    </location>
</feature>
<dbReference type="InterPro" id="IPR023408">
    <property type="entry name" value="MscS_beta-dom_sf"/>
</dbReference>
<dbReference type="InterPro" id="IPR016688">
    <property type="entry name" value="MscS-like_plants/fungi"/>
</dbReference>
<dbReference type="GO" id="GO:0008381">
    <property type="term" value="F:mechanosensitive monoatomic ion channel activity"/>
    <property type="evidence" value="ECO:0007669"/>
    <property type="project" value="TreeGrafter"/>
</dbReference>
<dbReference type="InterPro" id="IPR010920">
    <property type="entry name" value="LSM_dom_sf"/>
</dbReference>
<dbReference type="Proteomes" id="UP000076078">
    <property type="component" value="Unassembled WGS sequence"/>
</dbReference>
<dbReference type="Pfam" id="PF00924">
    <property type="entry name" value="MS_channel_2nd"/>
    <property type="match status" value="1"/>
</dbReference>
<evidence type="ECO:0000259" key="8">
    <source>
        <dbReference type="PROSITE" id="PS50222"/>
    </source>
</evidence>
<feature type="domain" description="EF-hand" evidence="8">
    <location>
        <begin position="456"/>
        <end position="491"/>
    </location>
</feature>
<sequence>MKSSEEGEEELISSSSPLILNKNNNINISNNNKNNSSNLKDSNNSILKRRSSNFFPLTLVNKMSNNNKKNGDINLDNSDSTDDKPNLDSTNTNQNNNNNNNPKTTHLNVNTPDNIKEENNLTKSDPTSPTGGGTVEFENNQNNDNSSNSSGNPNNNNNSPNKPLKDTLQHPLQNAQSYPDNIGKYVSPLSRAQELPYSNQLLDDSGVSMPPEDSSDDDDDDEGQPKKKKTHFFKTLFSYKVIVIIILVILILLSGVGVVFKIFWEHITIVDVILLRWALYLDVCIAGYLVVSWIIHGLISLFETTLYLQQHVYYYINGLTRPLSSLFWAIIVYFTTDPILQLPSYTDDDMDKYFISLRAVMYVSLFYCARVALVKILAARTNRKAFYTSLKKSLLDEELLEQLSTKKSSSHLSQSVSSSLKKKKKMGITQWIDSIKLRSQLSLKLNANRDNYSEKEAKKVAKLILCNADRNKKGYLDIDDLKLYVKDKHAQKAFDTFATLNSDRITKYDITKWVLRVVKHRKTLELRLRDHEDIGRVINEIINFFFWILIFLFVLTLYGVEVSVFLVPLSTTILGLSFAFGTTLRNVFESLILIFFVRPFEVGDKVVVGTLDGLIVDRIGILFTSFKSLDGKAVYLPNSSLVISRIENHQRSEEVWVGIDLVIDFTTPVEKLYAIESKMEKWVRAQPEKWRPDISLTFVGFDGTNYITIRYGASVIASWQDGKRWRPIKNELFFKMKEWLHEGHLETHPPTQRYQMLPPITTGKENNNNAESRGFKWPDNY</sequence>
<dbReference type="InParanoid" id="A0A151Z6A9"/>
<evidence type="ECO:0000256" key="1">
    <source>
        <dbReference type="ARBA" id="ARBA00004127"/>
    </source>
</evidence>
<evidence type="ECO:0000256" key="6">
    <source>
        <dbReference type="SAM" id="MobiDB-lite"/>
    </source>
</evidence>
<dbReference type="GO" id="GO:0006820">
    <property type="term" value="P:monoatomic anion transport"/>
    <property type="evidence" value="ECO:0007669"/>
    <property type="project" value="TreeGrafter"/>
</dbReference>
<comment type="caution">
    <text evidence="9">The sequence shown here is derived from an EMBL/GenBank/DDBJ whole genome shotgun (WGS) entry which is preliminary data.</text>
</comment>
<evidence type="ECO:0000256" key="7">
    <source>
        <dbReference type="SAM" id="Phobius"/>
    </source>
</evidence>
<dbReference type="OMA" id="NVRNMPQ"/>
<feature type="transmembrane region" description="Helical" evidence="7">
    <location>
        <begin position="236"/>
        <end position="260"/>
    </location>
</feature>
<feature type="compositionally biased region" description="Acidic residues" evidence="6">
    <location>
        <begin position="213"/>
        <end position="222"/>
    </location>
</feature>
<dbReference type="STRING" id="361077.A0A151Z6A9"/>
<keyword evidence="3 7" id="KW-0812">Transmembrane</keyword>
<comment type="similarity">
    <text evidence="2">Belongs to the MscS (TC 1.A.23) family.</text>
</comment>
<evidence type="ECO:0000313" key="9">
    <source>
        <dbReference type="EMBL" id="KYQ89467.1"/>
    </source>
</evidence>